<evidence type="ECO:0000256" key="1">
    <source>
        <dbReference type="SAM" id="MobiDB-lite"/>
    </source>
</evidence>
<feature type="compositionally biased region" description="Polar residues" evidence="1">
    <location>
        <begin position="69"/>
        <end position="80"/>
    </location>
</feature>
<gene>
    <name evidence="2" type="ORF">SAMN02745673_01926</name>
</gene>
<sequence length="130" mass="13241">MRSRLHPAIARVNVALLLMAVLGLGLMHTLGHLGEGGHHGSAGSATISHAAPQDTEPASLGPQLPDLDPSSTCLTDRGPSTTSPGPALAALTPAPDGHLPPPARLLCLRDAEDLTPASPPSLAQLQVLRI</sequence>
<evidence type="ECO:0000313" key="3">
    <source>
        <dbReference type="Proteomes" id="UP000190637"/>
    </source>
</evidence>
<keyword evidence="3" id="KW-1185">Reference proteome</keyword>
<name>A0A1T4PP11_9ACTN</name>
<dbReference type="AlphaFoldDB" id="A0A1T4PP11"/>
<protein>
    <submittedName>
        <fullName evidence="2">Uncharacterized protein</fullName>
    </submittedName>
</protein>
<dbReference type="STRING" id="1122192.SAMN02745673_01926"/>
<feature type="compositionally biased region" description="Low complexity" evidence="1">
    <location>
        <begin position="81"/>
        <end position="95"/>
    </location>
</feature>
<dbReference type="Proteomes" id="UP000190637">
    <property type="component" value="Unassembled WGS sequence"/>
</dbReference>
<evidence type="ECO:0000313" key="2">
    <source>
        <dbReference type="EMBL" id="SJZ93310.1"/>
    </source>
</evidence>
<dbReference type="EMBL" id="FUWS01000004">
    <property type="protein sequence ID" value="SJZ93310.1"/>
    <property type="molecule type" value="Genomic_DNA"/>
</dbReference>
<proteinExistence type="predicted"/>
<reference evidence="2 3" key="1">
    <citation type="submission" date="2017-02" db="EMBL/GenBank/DDBJ databases">
        <authorList>
            <person name="Peterson S.W."/>
        </authorList>
    </citation>
    <scope>NUCLEOTIDE SEQUENCE [LARGE SCALE GENOMIC DNA]</scope>
    <source>
        <strain evidence="2 3">DSM 45154</strain>
    </source>
</reference>
<accession>A0A1T4PP11</accession>
<organism evidence="2 3">
    <name type="scientific">Marinactinospora thermotolerans DSM 45154</name>
    <dbReference type="NCBI Taxonomy" id="1122192"/>
    <lineage>
        <taxon>Bacteria</taxon>
        <taxon>Bacillati</taxon>
        <taxon>Actinomycetota</taxon>
        <taxon>Actinomycetes</taxon>
        <taxon>Streptosporangiales</taxon>
        <taxon>Nocardiopsidaceae</taxon>
        <taxon>Marinactinospora</taxon>
    </lineage>
</organism>
<feature type="region of interest" description="Disordered" evidence="1">
    <location>
        <begin position="35"/>
        <end position="97"/>
    </location>
</feature>